<feature type="transmembrane region" description="Helical" evidence="5">
    <location>
        <begin position="85"/>
        <end position="102"/>
    </location>
</feature>
<dbReference type="AlphaFoldDB" id="A0AA42PYY6"/>
<feature type="transmembrane region" description="Helical" evidence="5">
    <location>
        <begin position="207"/>
        <end position="223"/>
    </location>
</feature>
<feature type="transmembrane region" description="Helical" evidence="5">
    <location>
        <begin position="109"/>
        <end position="133"/>
    </location>
</feature>
<evidence type="ECO:0000256" key="1">
    <source>
        <dbReference type="ARBA" id="ARBA00004141"/>
    </source>
</evidence>
<evidence type="ECO:0000313" key="9">
    <source>
        <dbReference type="EMBL" id="MDH1332811.1"/>
    </source>
</evidence>
<feature type="domain" description="O-antigen ligase-related" evidence="6">
    <location>
        <begin position="196"/>
        <end position="322"/>
    </location>
</feature>
<feature type="transmembrane region" description="Helical" evidence="5">
    <location>
        <begin position="61"/>
        <end position="79"/>
    </location>
</feature>
<dbReference type="InterPro" id="IPR051533">
    <property type="entry name" value="WaaL-like"/>
</dbReference>
<comment type="subcellular location">
    <subcellularLocation>
        <location evidence="1">Membrane</location>
        <topology evidence="1">Multi-pass membrane protein</topology>
    </subcellularLocation>
</comment>
<dbReference type="RefSeq" id="WP_280006550.1">
    <property type="nucleotide sequence ID" value="NZ_JAOCEK010000001.1"/>
</dbReference>
<dbReference type="GO" id="GO:0016020">
    <property type="term" value="C:membrane"/>
    <property type="evidence" value="ECO:0007669"/>
    <property type="project" value="UniProtKB-SubCell"/>
</dbReference>
<sequence length="518" mass="60021">MFTKAFEILFYIFTVLSFSATSYTPPWTSSSMELFSFLALFFLFFSLPIKSHKLVVSESFIFSIICLIAAWTLFLFHEHETYEKIWMFSLYVLAFSLYVNCVSLKEEEFYSAFAVSILFAALFNAFVILSQYFDIGSDELGIWVAEYNKDAGRPYGNFGQPNLVSTLILMGLCFSVFLHSRKIIGFYTLILIGGFLGSTLALPSSKTALLCLLVITIVSIFFRDKKSFLIFLLAFVFFLFIKFIAPNTRNLVGADLSTGRFELWETMLYALKESPWSGYGALNARIAHFQVRELDLVPRNQVIGASHNLFLDYLIWFGIFFGIFICFLFVKLIFNYIKRGKSDPSKIYLIFPVLIHSLLEYPLYYANFLFAFAFFIGLSSAGKDLKKYKKLPFLLMTTIAVLLYPVVFDYINVSKKYTEFRFFRNNFYYAEKPMPIDPLILDLTAGQLNILLKEEINDENDLKYVIKITKSMPAFKNFQLIIKYMMEKNYPKDEIEFWMGKAQASFNEKEVSVLKNIK</sequence>
<dbReference type="Proteomes" id="UP001161065">
    <property type="component" value="Unassembled WGS sequence"/>
</dbReference>
<feature type="transmembrane region" description="Helical" evidence="5">
    <location>
        <begin position="158"/>
        <end position="177"/>
    </location>
</feature>
<dbReference type="Pfam" id="PF11846">
    <property type="entry name" value="Wzy_C_2"/>
    <property type="match status" value="1"/>
</dbReference>
<evidence type="ECO:0000313" key="10">
    <source>
        <dbReference type="Proteomes" id="UP001161065"/>
    </source>
</evidence>
<dbReference type="Pfam" id="PF15864">
    <property type="entry name" value="PglL_A"/>
    <property type="match status" value="1"/>
</dbReference>
<keyword evidence="2 5" id="KW-0812">Transmembrane</keyword>
<feature type="transmembrane region" description="Helical" evidence="5">
    <location>
        <begin position="228"/>
        <end position="245"/>
    </location>
</feature>
<evidence type="ECO:0000256" key="4">
    <source>
        <dbReference type="ARBA" id="ARBA00023136"/>
    </source>
</evidence>
<evidence type="ECO:0000256" key="2">
    <source>
        <dbReference type="ARBA" id="ARBA00022692"/>
    </source>
</evidence>
<organism evidence="9 10">
    <name type="scientific">Comamonas thiooxydans</name>
    <dbReference type="NCBI Taxonomy" id="363952"/>
    <lineage>
        <taxon>Bacteria</taxon>
        <taxon>Pseudomonadati</taxon>
        <taxon>Pseudomonadota</taxon>
        <taxon>Betaproteobacteria</taxon>
        <taxon>Burkholderiales</taxon>
        <taxon>Comamonadaceae</taxon>
        <taxon>Comamonas</taxon>
    </lineage>
</organism>
<dbReference type="InterPro" id="IPR007016">
    <property type="entry name" value="O-antigen_ligase-rel_domated"/>
</dbReference>
<gene>
    <name evidence="9" type="ORF">N5D63_01490</name>
</gene>
<dbReference type="PANTHER" id="PTHR37422:SF13">
    <property type="entry name" value="LIPOPOLYSACCHARIDE BIOSYNTHESIS PROTEIN PA4999-RELATED"/>
    <property type="match status" value="1"/>
</dbReference>
<dbReference type="EMBL" id="JAOCEK010000001">
    <property type="protein sequence ID" value="MDH1332811.1"/>
    <property type="molecule type" value="Genomic_DNA"/>
</dbReference>
<accession>A0AA42PYY6</accession>
<protein>
    <submittedName>
        <fullName evidence="9">Wzy polymerase domain-containing protein</fullName>
    </submittedName>
</protein>
<proteinExistence type="predicted"/>
<dbReference type="PANTHER" id="PTHR37422">
    <property type="entry name" value="TEICHURONIC ACID BIOSYNTHESIS PROTEIN TUAE"/>
    <property type="match status" value="1"/>
</dbReference>
<dbReference type="Pfam" id="PF04932">
    <property type="entry name" value="Wzy_C"/>
    <property type="match status" value="1"/>
</dbReference>
<reference evidence="9" key="1">
    <citation type="submission" date="2022-09" db="EMBL/GenBank/DDBJ databases">
        <title>Intensive care unit water sources are persistently colonized with multi-drug resistant bacteria and are the site of extensive horizontal gene transfer of antibiotic resistance genes.</title>
        <authorList>
            <person name="Diorio-Toth L."/>
        </authorList>
    </citation>
    <scope>NUCLEOTIDE SEQUENCE</scope>
    <source>
        <strain evidence="9">GD03832</strain>
    </source>
</reference>
<feature type="transmembrane region" description="Helical" evidence="5">
    <location>
        <begin position="358"/>
        <end position="379"/>
    </location>
</feature>
<feature type="transmembrane region" description="Helical" evidence="5">
    <location>
        <begin position="184"/>
        <end position="201"/>
    </location>
</feature>
<feature type="transmembrane region" description="Helical" evidence="5">
    <location>
        <begin position="391"/>
        <end position="411"/>
    </location>
</feature>
<evidence type="ECO:0000256" key="3">
    <source>
        <dbReference type="ARBA" id="ARBA00022989"/>
    </source>
</evidence>
<evidence type="ECO:0000259" key="8">
    <source>
        <dbReference type="Pfam" id="PF15864"/>
    </source>
</evidence>
<name>A0AA42PYY6_9BURK</name>
<comment type="caution">
    <text evidence="9">The sequence shown here is derived from an EMBL/GenBank/DDBJ whole genome shotgun (WGS) entry which is preliminary data.</text>
</comment>
<feature type="domain" description="Protein glycosylation ligase" evidence="8">
    <location>
        <begin position="154"/>
        <end position="179"/>
    </location>
</feature>
<evidence type="ECO:0000256" key="5">
    <source>
        <dbReference type="SAM" id="Phobius"/>
    </source>
</evidence>
<dbReference type="InterPro" id="IPR021797">
    <property type="entry name" value="Wzy_C_2"/>
</dbReference>
<evidence type="ECO:0000259" key="7">
    <source>
        <dbReference type="Pfam" id="PF11846"/>
    </source>
</evidence>
<evidence type="ECO:0000259" key="6">
    <source>
        <dbReference type="Pfam" id="PF04932"/>
    </source>
</evidence>
<keyword evidence="4 5" id="KW-0472">Membrane</keyword>
<dbReference type="InterPro" id="IPR031726">
    <property type="entry name" value="PglL_A"/>
</dbReference>
<feature type="domain" description="Virulence factor membrane-bound polymerase C-terminal" evidence="7">
    <location>
        <begin position="349"/>
        <end position="408"/>
    </location>
</feature>
<feature type="transmembrane region" description="Helical" evidence="5">
    <location>
        <begin position="313"/>
        <end position="337"/>
    </location>
</feature>
<feature type="transmembrane region" description="Helical" evidence="5">
    <location>
        <begin position="32"/>
        <end position="49"/>
    </location>
</feature>
<keyword evidence="3 5" id="KW-1133">Transmembrane helix</keyword>